<feature type="compositionally biased region" description="Polar residues" evidence="3">
    <location>
        <begin position="37"/>
        <end position="51"/>
    </location>
</feature>
<organism evidence="4 5">
    <name type="scientific">Trametes coccinea (strain BRFM310)</name>
    <name type="common">Pycnoporus coccineus</name>
    <dbReference type="NCBI Taxonomy" id="1353009"/>
    <lineage>
        <taxon>Eukaryota</taxon>
        <taxon>Fungi</taxon>
        <taxon>Dikarya</taxon>
        <taxon>Basidiomycota</taxon>
        <taxon>Agaricomycotina</taxon>
        <taxon>Agaricomycetes</taxon>
        <taxon>Polyporales</taxon>
        <taxon>Polyporaceae</taxon>
        <taxon>Trametes</taxon>
    </lineage>
</organism>
<dbReference type="PANTHER" id="PTHR15074">
    <property type="entry name" value="METHYL-CPG-BINDING PROTEIN"/>
    <property type="match status" value="1"/>
</dbReference>
<dbReference type="GO" id="GO:0006281">
    <property type="term" value="P:DNA repair"/>
    <property type="evidence" value="ECO:0007669"/>
    <property type="project" value="InterPro"/>
</dbReference>
<dbReference type="OrthoDB" id="10265068at2759"/>
<dbReference type="PANTHER" id="PTHR15074:SF0">
    <property type="entry name" value="METHYL-CPG-BINDING DOMAIN PROTEIN 4-LIKE PROTEIN"/>
    <property type="match status" value="1"/>
</dbReference>
<dbReference type="EMBL" id="KZ084152">
    <property type="protein sequence ID" value="OSC97367.1"/>
    <property type="molecule type" value="Genomic_DNA"/>
</dbReference>
<dbReference type="InterPro" id="IPR011257">
    <property type="entry name" value="DNA_glycosylase"/>
</dbReference>
<evidence type="ECO:0000256" key="3">
    <source>
        <dbReference type="SAM" id="MobiDB-lite"/>
    </source>
</evidence>
<gene>
    <name evidence="4" type="ORF">PYCCODRAFT_1528785</name>
</gene>
<name>A0A1Y2I8B8_TRAC3</name>
<dbReference type="AlphaFoldDB" id="A0A1Y2I8B8"/>
<dbReference type="STRING" id="1353009.A0A1Y2I8B8"/>
<feature type="region of interest" description="Disordered" evidence="3">
    <location>
        <begin position="1"/>
        <end position="53"/>
    </location>
</feature>
<keyword evidence="2" id="KW-0539">Nucleus</keyword>
<keyword evidence="5" id="KW-1185">Reference proteome</keyword>
<protein>
    <recommendedName>
        <fullName evidence="6">DNA glycosylase</fullName>
    </recommendedName>
</protein>
<evidence type="ECO:0008006" key="6">
    <source>
        <dbReference type="Google" id="ProtNLM"/>
    </source>
</evidence>
<accession>A0A1Y2I8B8</accession>
<comment type="subcellular location">
    <subcellularLocation>
        <location evidence="1">Nucleus</location>
    </subcellularLocation>
</comment>
<dbReference type="InterPro" id="IPR045138">
    <property type="entry name" value="MeCP2/MBD4"/>
</dbReference>
<reference evidence="4 5" key="1">
    <citation type="journal article" date="2015" name="Biotechnol. Biofuels">
        <title>Enhanced degradation of softwood versus hardwood by the white-rot fungus Pycnoporus coccineus.</title>
        <authorList>
            <person name="Couturier M."/>
            <person name="Navarro D."/>
            <person name="Chevret D."/>
            <person name="Henrissat B."/>
            <person name="Piumi F."/>
            <person name="Ruiz-Duenas F.J."/>
            <person name="Martinez A.T."/>
            <person name="Grigoriev I.V."/>
            <person name="Riley R."/>
            <person name="Lipzen A."/>
            <person name="Berrin J.G."/>
            <person name="Master E.R."/>
            <person name="Rosso M.N."/>
        </authorList>
    </citation>
    <scope>NUCLEOTIDE SEQUENCE [LARGE SCALE GENOMIC DNA]</scope>
    <source>
        <strain evidence="4 5">BRFM310</strain>
    </source>
</reference>
<evidence type="ECO:0000313" key="5">
    <source>
        <dbReference type="Proteomes" id="UP000193067"/>
    </source>
</evidence>
<feature type="compositionally biased region" description="Basic residues" evidence="3">
    <location>
        <begin position="1"/>
        <end position="11"/>
    </location>
</feature>
<proteinExistence type="predicted"/>
<evidence type="ECO:0000256" key="2">
    <source>
        <dbReference type="ARBA" id="ARBA00023242"/>
    </source>
</evidence>
<sequence>MHETTKRRRKSRSETLQSHYFQGDNGLESQDPESPKCSPSNEQRTQPSGPTKSRFFPAQHIALDELLATPAFACFYNDFVQALVDLYRAKPILIQEHVACDPWKVIVAVTLLNKTAGKQSIPVFFDIIDRWPTPDALAQAPLSLLHELVKDLGLGEVRSTRLIALSQMYVEDPPVPERLRPSRGKMRLPCSSEGGLTDVKYPPTPISHLPGCGPYALDSYRIFCTGDDQWKSVLPRDKELVKYLRWKWAFEEYRRWDPHRGPGDTIDLDYIRSMTAELNVAEISH</sequence>
<evidence type="ECO:0000313" key="4">
    <source>
        <dbReference type="EMBL" id="OSC97367.1"/>
    </source>
</evidence>
<dbReference type="GO" id="GO:0005634">
    <property type="term" value="C:nucleus"/>
    <property type="evidence" value="ECO:0007669"/>
    <property type="project" value="UniProtKB-SubCell"/>
</dbReference>
<evidence type="ECO:0000256" key="1">
    <source>
        <dbReference type="ARBA" id="ARBA00004123"/>
    </source>
</evidence>
<dbReference type="GO" id="GO:0003824">
    <property type="term" value="F:catalytic activity"/>
    <property type="evidence" value="ECO:0007669"/>
    <property type="project" value="InterPro"/>
</dbReference>
<dbReference type="Gene3D" id="1.10.340.30">
    <property type="entry name" value="Hypothetical protein, domain 2"/>
    <property type="match status" value="1"/>
</dbReference>
<dbReference type="Proteomes" id="UP000193067">
    <property type="component" value="Unassembled WGS sequence"/>
</dbReference>
<dbReference type="GO" id="GO:0003677">
    <property type="term" value="F:DNA binding"/>
    <property type="evidence" value="ECO:0007669"/>
    <property type="project" value="InterPro"/>
</dbReference>
<dbReference type="SUPFAM" id="SSF48150">
    <property type="entry name" value="DNA-glycosylase"/>
    <property type="match status" value="1"/>
</dbReference>